<reference evidence="1" key="1">
    <citation type="submission" date="2016-12" db="EMBL/GenBank/DDBJ databases">
        <title>Discovery of methanogenic haloarchaea.</title>
        <authorList>
            <person name="Sorokin D.Y."/>
            <person name="Makarova K.S."/>
            <person name="Abbas B."/>
            <person name="Ferrer M."/>
            <person name="Golyshin P.N."/>
        </authorList>
    </citation>
    <scope>NUCLEOTIDE SEQUENCE [LARGE SCALE GENOMIC DNA]</scope>
    <source>
        <strain evidence="1">HMET1</strain>
    </source>
</reference>
<dbReference type="SUPFAM" id="SSF46785">
    <property type="entry name" value="Winged helix' DNA-binding domain"/>
    <property type="match status" value="1"/>
</dbReference>
<name>A0A1Q6DXM4_METT1</name>
<comment type="caution">
    <text evidence="1">The sequence shown here is derived from an EMBL/GenBank/DDBJ whole genome shotgun (WGS) entry which is preliminary data.</text>
</comment>
<dbReference type="InterPro" id="IPR036388">
    <property type="entry name" value="WH-like_DNA-bd_sf"/>
</dbReference>
<dbReference type="InterPro" id="IPR036390">
    <property type="entry name" value="WH_DNA-bd_sf"/>
</dbReference>
<keyword evidence="2" id="KW-1185">Reference proteome</keyword>
<dbReference type="Gene3D" id="1.10.10.10">
    <property type="entry name" value="Winged helix-like DNA-binding domain superfamily/Winged helix DNA-binding domain"/>
    <property type="match status" value="1"/>
</dbReference>
<proteinExistence type="predicted"/>
<evidence type="ECO:0000313" key="2">
    <source>
        <dbReference type="Proteomes" id="UP000185744"/>
    </source>
</evidence>
<accession>A0A1Q6DXM4</accession>
<gene>
    <name evidence="1" type="ORF">BTN85_1594</name>
</gene>
<dbReference type="AlphaFoldDB" id="A0A1Q6DXM4"/>
<sequence length="69" mass="8053">MSNLAFLDKILDILKDENKHKLESVREELGLTKTKFTKLVELMEEMELVKLENKEYLKITKLGLKSTSI</sequence>
<dbReference type="InParanoid" id="A0A1Q6DXM4"/>
<dbReference type="Proteomes" id="UP000185744">
    <property type="component" value="Unassembled WGS sequence"/>
</dbReference>
<organism evidence="1 2">
    <name type="scientific">Methanohalarchaeum thermophilum</name>
    <dbReference type="NCBI Taxonomy" id="1903181"/>
    <lineage>
        <taxon>Archaea</taxon>
        <taxon>Methanobacteriati</taxon>
        <taxon>Methanobacteriota</taxon>
        <taxon>Methanonatronarchaeia</taxon>
        <taxon>Methanonatronarchaeales</taxon>
        <taxon>Methanonatronarchaeaceae</taxon>
        <taxon>Candidatus Methanohalarchaeum</taxon>
    </lineage>
</organism>
<evidence type="ECO:0008006" key="3">
    <source>
        <dbReference type="Google" id="ProtNLM"/>
    </source>
</evidence>
<evidence type="ECO:0000313" key="1">
    <source>
        <dbReference type="EMBL" id="OKY79088.1"/>
    </source>
</evidence>
<protein>
    <recommendedName>
        <fullName evidence="3">Transcriptional regulator containing HTH domain ArsR family</fullName>
    </recommendedName>
</protein>
<dbReference type="EMBL" id="MSDW01000001">
    <property type="protein sequence ID" value="OKY79088.1"/>
    <property type="molecule type" value="Genomic_DNA"/>
</dbReference>